<dbReference type="AlphaFoldDB" id="A0A9W4U2V6"/>
<evidence type="ECO:0000313" key="3">
    <source>
        <dbReference type="Proteomes" id="UP001152607"/>
    </source>
</evidence>
<reference evidence="2" key="1">
    <citation type="submission" date="2023-01" db="EMBL/GenBank/DDBJ databases">
        <authorList>
            <person name="Van Ghelder C."/>
            <person name="Rancurel C."/>
        </authorList>
    </citation>
    <scope>NUCLEOTIDE SEQUENCE</scope>
    <source>
        <strain evidence="2">CNCM I-4278</strain>
    </source>
</reference>
<keyword evidence="3" id="KW-1185">Reference proteome</keyword>
<dbReference type="EMBL" id="CAOQHR010000001">
    <property type="protein sequence ID" value="CAI6263280.1"/>
    <property type="molecule type" value="Genomic_DNA"/>
</dbReference>
<evidence type="ECO:0000313" key="2">
    <source>
        <dbReference type="EMBL" id="CAI6263280.1"/>
    </source>
</evidence>
<feature type="region of interest" description="Disordered" evidence="1">
    <location>
        <begin position="1"/>
        <end position="41"/>
    </location>
</feature>
<evidence type="ECO:0008006" key="4">
    <source>
        <dbReference type="Google" id="ProtNLM"/>
    </source>
</evidence>
<protein>
    <recommendedName>
        <fullName evidence="4">Tudor domain-containing protein</fullName>
    </recommendedName>
</protein>
<name>A0A9W4U2V6_9PLEO</name>
<gene>
    <name evidence="2" type="ORF">PDIGIT_LOCUS1438</name>
</gene>
<sequence>MSSVPLSDKGKDNKTGEPPQSRAPDAHVTENPNATNTYGQRYNKGDVVWVEKKADGQQYKATVVDARQSGSGWEYHCRDSDGKSLWVEGFEWIKSRDMINAKG</sequence>
<comment type="caution">
    <text evidence="2">The sequence shown here is derived from an EMBL/GenBank/DDBJ whole genome shotgun (WGS) entry which is preliminary data.</text>
</comment>
<organism evidence="2 3">
    <name type="scientific">Periconia digitata</name>
    <dbReference type="NCBI Taxonomy" id="1303443"/>
    <lineage>
        <taxon>Eukaryota</taxon>
        <taxon>Fungi</taxon>
        <taxon>Dikarya</taxon>
        <taxon>Ascomycota</taxon>
        <taxon>Pezizomycotina</taxon>
        <taxon>Dothideomycetes</taxon>
        <taxon>Pleosporomycetidae</taxon>
        <taxon>Pleosporales</taxon>
        <taxon>Massarineae</taxon>
        <taxon>Periconiaceae</taxon>
        <taxon>Periconia</taxon>
    </lineage>
</organism>
<proteinExistence type="predicted"/>
<accession>A0A9W4U2V6</accession>
<evidence type="ECO:0000256" key="1">
    <source>
        <dbReference type="SAM" id="MobiDB-lite"/>
    </source>
</evidence>
<dbReference type="Proteomes" id="UP001152607">
    <property type="component" value="Unassembled WGS sequence"/>
</dbReference>
<feature type="compositionally biased region" description="Polar residues" evidence="1">
    <location>
        <begin position="30"/>
        <end position="40"/>
    </location>
</feature>